<accession>A0A2P2NX56</accession>
<protein>
    <submittedName>
        <fullName evidence="1">Uncharacterized protein</fullName>
    </submittedName>
</protein>
<organism evidence="1">
    <name type="scientific">Rhizophora mucronata</name>
    <name type="common">Asiatic mangrove</name>
    <dbReference type="NCBI Taxonomy" id="61149"/>
    <lineage>
        <taxon>Eukaryota</taxon>
        <taxon>Viridiplantae</taxon>
        <taxon>Streptophyta</taxon>
        <taxon>Embryophyta</taxon>
        <taxon>Tracheophyta</taxon>
        <taxon>Spermatophyta</taxon>
        <taxon>Magnoliopsida</taxon>
        <taxon>eudicotyledons</taxon>
        <taxon>Gunneridae</taxon>
        <taxon>Pentapetalae</taxon>
        <taxon>rosids</taxon>
        <taxon>fabids</taxon>
        <taxon>Malpighiales</taxon>
        <taxon>Rhizophoraceae</taxon>
        <taxon>Rhizophora</taxon>
    </lineage>
</organism>
<reference evidence="1" key="1">
    <citation type="submission" date="2018-02" db="EMBL/GenBank/DDBJ databases">
        <title>Rhizophora mucronata_Transcriptome.</title>
        <authorList>
            <person name="Meera S.P."/>
            <person name="Sreeshan A."/>
            <person name="Augustine A."/>
        </authorList>
    </citation>
    <scope>NUCLEOTIDE SEQUENCE</scope>
    <source>
        <tissue evidence="1">Leaf</tissue>
    </source>
</reference>
<dbReference type="EMBL" id="GGEC01066568">
    <property type="protein sequence ID" value="MBX47052.1"/>
    <property type="molecule type" value="Transcribed_RNA"/>
</dbReference>
<sequence>MGSITDIATTENLIDSNKYIQDTTHLQRVKNPSIGYVSD</sequence>
<proteinExistence type="predicted"/>
<dbReference type="AlphaFoldDB" id="A0A2P2NX56"/>
<name>A0A2P2NX56_RHIMU</name>
<evidence type="ECO:0000313" key="1">
    <source>
        <dbReference type="EMBL" id="MBX47052.1"/>
    </source>
</evidence>